<evidence type="ECO:0000313" key="2">
    <source>
        <dbReference type="EMBL" id="GJD66235.1"/>
    </source>
</evidence>
<evidence type="ECO:0000313" key="3">
    <source>
        <dbReference type="Proteomes" id="UP001055286"/>
    </source>
</evidence>
<comment type="caution">
    <text evidence="2">The sequence shown here is derived from an EMBL/GenBank/DDBJ whole genome shotgun (WGS) entry which is preliminary data.</text>
</comment>
<dbReference type="EMBL" id="BPQJ01000058">
    <property type="protein sequence ID" value="GJD66235.1"/>
    <property type="molecule type" value="Genomic_DNA"/>
</dbReference>
<dbReference type="AlphaFoldDB" id="A0AA37M7N2"/>
<name>A0AA37M7N2_9HYPH</name>
<evidence type="ECO:0000256" key="1">
    <source>
        <dbReference type="SAM" id="MobiDB-lite"/>
    </source>
</evidence>
<gene>
    <name evidence="2" type="ORF">MPEAHAMD_6432</name>
</gene>
<sequence length="61" mass="7127">MTNTLKIDARKASKLTPGPYRPMHPANCPELDRRRTRRALDEADTPRWMLFASGYDRLVLR</sequence>
<dbReference type="Proteomes" id="UP001055286">
    <property type="component" value="Unassembled WGS sequence"/>
</dbReference>
<proteinExistence type="predicted"/>
<dbReference type="RefSeq" id="WP_099903597.1">
    <property type="nucleotide sequence ID" value="NZ_BPQJ01000058.1"/>
</dbReference>
<protein>
    <submittedName>
        <fullName evidence="2">Uncharacterized protein</fullName>
    </submittedName>
</protein>
<reference evidence="2" key="1">
    <citation type="journal article" date="2016" name="Front. Microbiol.">
        <title>Genome Sequence of the Piezophilic, Mesophilic Sulfate-Reducing Bacterium Desulfovibrio indicus J2T.</title>
        <authorList>
            <person name="Cao J."/>
            <person name="Maignien L."/>
            <person name="Shao Z."/>
            <person name="Alain K."/>
            <person name="Jebbar M."/>
        </authorList>
    </citation>
    <scope>NUCLEOTIDE SEQUENCE</scope>
    <source>
        <strain evidence="2">JCM 32048</strain>
    </source>
</reference>
<feature type="region of interest" description="Disordered" evidence="1">
    <location>
        <begin position="1"/>
        <end position="29"/>
    </location>
</feature>
<reference evidence="2" key="2">
    <citation type="submission" date="2021-08" db="EMBL/GenBank/DDBJ databases">
        <authorList>
            <person name="Tani A."/>
            <person name="Ola A."/>
            <person name="Ogura Y."/>
            <person name="Katsura K."/>
            <person name="Hayashi T."/>
        </authorList>
    </citation>
    <scope>NUCLEOTIDE SEQUENCE</scope>
    <source>
        <strain evidence="2">JCM 32048</strain>
    </source>
</reference>
<keyword evidence="3" id="KW-1185">Reference proteome</keyword>
<organism evidence="2 3">
    <name type="scientific">Methylobacterium frigidaeris</name>
    <dbReference type="NCBI Taxonomy" id="2038277"/>
    <lineage>
        <taxon>Bacteria</taxon>
        <taxon>Pseudomonadati</taxon>
        <taxon>Pseudomonadota</taxon>
        <taxon>Alphaproteobacteria</taxon>
        <taxon>Hyphomicrobiales</taxon>
        <taxon>Methylobacteriaceae</taxon>
        <taxon>Methylobacterium</taxon>
    </lineage>
</organism>
<accession>A0AA37M7N2</accession>